<dbReference type="AlphaFoldDB" id="A0A1H4LJV5"/>
<dbReference type="Pfam" id="PF00155">
    <property type="entry name" value="Aminotran_1_2"/>
    <property type="match status" value="1"/>
</dbReference>
<dbReference type="GO" id="GO:0030170">
    <property type="term" value="F:pyridoxal phosphate binding"/>
    <property type="evidence" value="ECO:0007669"/>
    <property type="project" value="InterPro"/>
</dbReference>
<dbReference type="PANTHER" id="PTHR43510:SF1">
    <property type="entry name" value="AMINOTRANSFERASE FUNCTION, HYPOTHETICAL (EUROFUNG)"/>
    <property type="match status" value="1"/>
</dbReference>
<dbReference type="RefSeq" id="WP_090329236.1">
    <property type="nucleotide sequence ID" value="NZ_FNSL01000001.1"/>
</dbReference>
<dbReference type="InterPro" id="IPR004839">
    <property type="entry name" value="Aminotransferase_I/II_large"/>
</dbReference>
<accession>A0A1H4LJV5</accession>
<proteinExistence type="predicted"/>
<dbReference type="InterPro" id="IPR015422">
    <property type="entry name" value="PyrdxlP-dep_Trfase_small"/>
</dbReference>
<dbReference type="CDD" id="cd00609">
    <property type="entry name" value="AAT_like"/>
    <property type="match status" value="1"/>
</dbReference>
<evidence type="ECO:0000313" key="2">
    <source>
        <dbReference type="EMBL" id="SEB70990.1"/>
    </source>
</evidence>
<dbReference type="Gene3D" id="3.40.640.10">
    <property type="entry name" value="Type I PLP-dependent aspartate aminotransferase-like (Major domain)"/>
    <property type="match status" value="1"/>
</dbReference>
<dbReference type="Gene3D" id="3.90.1150.10">
    <property type="entry name" value="Aspartate Aminotransferase, domain 1"/>
    <property type="match status" value="1"/>
</dbReference>
<dbReference type="Proteomes" id="UP000199064">
    <property type="component" value="Unassembled WGS sequence"/>
</dbReference>
<dbReference type="InterPro" id="IPR015424">
    <property type="entry name" value="PyrdxlP-dep_Trfase"/>
</dbReference>
<dbReference type="InterPro" id="IPR015421">
    <property type="entry name" value="PyrdxlP-dep_Trfase_major"/>
</dbReference>
<keyword evidence="3" id="KW-1185">Reference proteome</keyword>
<feature type="domain" description="Aminotransferase class I/classII large" evidence="1">
    <location>
        <begin position="50"/>
        <end position="354"/>
    </location>
</feature>
<name>A0A1H4LJV5_9HYPH</name>
<dbReference type="PANTHER" id="PTHR43510">
    <property type="entry name" value="AMINOTRANSFERASE FUNCTION, HYPOTHETICAL (EUROFUNG)"/>
    <property type="match status" value="1"/>
</dbReference>
<evidence type="ECO:0000259" key="1">
    <source>
        <dbReference type="Pfam" id="PF00155"/>
    </source>
</evidence>
<gene>
    <name evidence="2" type="ORF">SAMN05216452_2868</name>
</gene>
<organism evidence="2 3">
    <name type="scientific">Nitratireductor aquibiodomus</name>
    <dbReference type="NCBI Taxonomy" id="204799"/>
    <lineage>
        <taxon>Bacteria</taxon>
        <taxon>Pseudomonadati</taxon>
        <taxon>Pseudomonadota</taxon>
        <taxon>Alphaproteobacteria</taxon>
        <taxon>Hyphomicrobiales</taxon>
        <taxon>Phyllobacteriaceae</taxon>
        <taxon>Nitratireductor</taxon>
    </lineage>
</organism>
<evidence type="ECO:0000313" key="3">
    <source>
        <dbReference type="Proteomes" id="UP000199064"/>
    </source>
</evidence>
<dbReference type="SUPFAM" id="SSF53383">
    <property type="entry name" value="PLP-dependent transferases"/>
    <property type="match status" value="1"/>
</dbReference>
<reference evidence="3" key="1">
    <citation type="submission" date="2016-10" db="EMBL/GenBank/DDBJ databases">
        <authorList>
            <person name="Varghese N."/>
            <person name="Submissions S."/>
        </authorList>
    </citation>
    <scope>NUCLEOTIDE SEQUENCE [LARGE SCALE GENOMIC DNA]</scope>
    <source>
        <strain evidence="3">ES.061</strain>
    </source>
</reference>
<sequence length="380" mass="42240">MRDFALEVHFSRWEFNARHHMTASDMESMTLGELTQMAGPSARENLDALWLGYTETWGAPDLREAIAATYDGLSARDILCFAGAEEGIYAAMRVMLSPGDHAIVSVPNYQAAETVPLGLCAVTGVPLLENDNWRLDLDAVRAAIRPNTKLISVNLPNNPTGALMPQEDFAALVALCREHDLYLFSDEVYRLLERDEAGRLPQAAEAYEKGVSLNVMSKAYGLPGLRIGWIASRDSALLQKLERYKHYLSICNSAPSERLAVMALSVSDRILARNRALIAENLEKMDTFFAEYPDLFDWRHPDGGCVAYPRYNGRDGVERFCHDLVEQAGVLLLPASVYRSELMETPAGRFRVGFGRRGIEAGLAAMKDFIARRHNDIAPA</sequence>
<dbReference type="EMBL" id="FNSL01000001">
    <property type="protein sequence ID" value="SEB70990.1"/>
    <property type="molecule type" value="Genomic_DNA"/>
</dbReference>
<protein>
    <recommendedName>
        <fullName evidence="1">Aminotransferase class I/classII large domain-containing protein</fullName>
    </recommendedName>
</protein>